<reference evidence="2 3" key="1">
    <citation type="submission" date="2017-08" db="EMBL/GenBank/DDBJ databases">
        <title>Complete Genome Sequence of Bacillus kochii Oregon-R-modENCODE STRAIN BDGP4, isolated from Drosophila melanogaster gut.</title>
        <authorList>
            <person name="Wan K.H."/>
            <person name="Yu C."/>
            <person name="Park S."/>
            <person name="Hammonds A.S."/>
            <person name="Booth B.W."/>
            <person name="Celniker S.E."/>
        </authorList>
    </citation>
    <scope>NUCLEOTIDE SEQUENCE [LARGE SCALE GENOMIC DNA]</scope>
    <source>
        <strain evidence="2 3">BDGP4</strain>
    </source>
</reference>
<dbReference type="Proteomes" id="UP000215137">
    <property type="component" value="Chromosome"/>
</dbReference>
<accession>A0A248TEH1</accession>
<dbReference type="GO" id="GO:0006799">
    <property type="term" value="P:polyphosphate biosynthetic process"/>
    <property type="evidence" value="ECO:0007669"/>
    <property type="project" value="UniProtKB-ARBA"/>
</dbReference>
<dbReference type="Pfam" id="PF09359">
    <property type="entry name" value="VTC"/>
    <property type="match status" value="1"/>
</dbReference>
<dbReference type="InterPro" id="IPR042267">
    <property type="entry name" value="VTC_sf"/>
</dbReference>
<evidence type="ECO:0000259" key="1">
    <source>
        <dbReference type="Pfam" id="PF09359"/>
    </source>
</evidence>
<dbReference type="EMBL" id="CP022983">
    <property type="protein sequence ID" value="ASV66574.1"/>
    <property type="molecule type" value="Genomic_DNA"/>
</dbReference>
<keyword evidence="3" id="KW-1185">Reference proteome</keyword>
<gene>
    <name evidence="2" type="ORF">CKF48_04090</name>
</gene>
<proteinExistence type="predicted"/>
<feature type="domain" description="VTC" evidence="1">
    <location>
        <begin position="5"/>
        <end position="221"/>
    </location>
</feature>
<dbReference type="InterPro" id="IPR018966">
    <property type="entry name" value="VTC_domain"/>
</dbReference>
<evidence type="ECO:0000313" key="3">
    <source>
        <dbReference type="Proteomes" id="UP000215137"/>
    </source>
</evidence>
<dbReference type="KEGG" id="bko:CKF48_04090"/>
<protein>
    <submittedName>
        <fullName evidence="2">Molecular chaperone</fullName>
    </submittedName>
</protein>
<dbReference type="OrthoDB" id="9784042at2"/>
<evidence type="ECO:0000313" key="2">
    <source>
        <dbReference type="EMBL" id="ASV66574.1"/>
    </source>
</evidence>
<dbReference type="CDD" id="cd07750">
    <property type="entry name" value="PolyPPase_VTC_like"/>
    <property type="match status" value="1"/>
</dbReference>
<name>A0A248TEH1_9BACI</name>
<dbReference type="Gene3D" id="3.20.100.30">
    <property type="entry name" value="VTC, catalytic tunnel domain"/>
    <property type="match status" value="1"/>
</dbReference>
<organism evidence="2 3">
    <name type="scientific">Cytobacillus kochii</name>
    <dbReference type="NCBI Taxonomy" id="859143"/>
    <lineage>
        <taxon>Bacteria</taxon>
        <taxon>Bacillati</taxon>
        <taxon>Bacillota</taxon>
        <taxon>Bacilli</taxon>
        <taxon>Bacillales</taxon>
        <taxon>Bacillaceae</taxon>
        <taxon>Cytobacillus</taxon>
    </lineage>
</organism>
<dbReference type="AlphaFoldDB" id="A0A248TEH1"/>
<sequence length="227" mass="27210">MLKGRKELKHEISKMDGVILKKRLSSFMNADPHSNGRGGYNVRSVYFDNFENKALIEKKEGYMNRAKYRVRTYNNDFDTINLEKKSKKNNLTYKEKCRMTAEEYELIRASDILWMENDSRPLMRELFHNMIRYQLKPVTVVDYERDVYIYPYGNVRLTFDSNIRTSLRNPDFLNTTMPMVPSLDHQLMILEVKYDEYIPDVIKMLLQMLDRRKGTYSKYQLSRMYGL</sequence>